<proteinExistence type="predicted"/>
<dbReference type="EMBL" id="JACEIK010000176">
    <property type="protein sequence ID" value="MCD7451619.1"/>
    <property type="molecule type" value="Genomic_DNA"/>
</dbReference>
<reference evidence="1 2" key="1">
    <citation type="journal article" date="2021" name="BMC Genomics">
        <title>Datura genome reveals duplications of psychoactive alkaloid biosynthetic genes and high mutation rate following tissue culture.</title>
        <authorList>
            <person name="Rajewski A."/>
            <person name="Carter-House D."/>
            <person name="Stajich J."/>
            <person name="Litt A."/>
        </authorList>
    </citation>
    <scope>NUCLEOTIDE SEQUENCE [LARGE SCALE GENOMIC DNA]</scope>
    <source>
        <strain evidence="1">AR-01</strain>
    </source>
</reference>
<name>A0ABS8RYE3_DATST</name>
<organism evidence="1 2">
    <name type="scientific">Datura stramonium</name>
    <name type="common">Jimsonweed</name>
    <name type="synonym">Common thornapple</name>
    <dbReference type="NCBI Taxonomy" id="4076"/>
    <lineage>
        <taxon>Eukaryota</taxon>
        <taxon>Viridiplantae</taxon>
        <taxon>Streptophyta</taxon>
        <taxon>Embryophyta</taxon>
        <taxon>Tracheophyta</taxon>
        <taxon>Spermatophyta</taxon>
        <taxon>Magnoliopsida</taxon>
        <taxon>eudicotyledons</taxon>
        <taxon>Gunneridae</taxon>
        <taxon>Pentapetalae</taxon>
        <taxon>asterids</taxon>
        <taxon>lamiids</taxon>
        <taxon>Solanales</taxon>
        <taxon>Solanaceae</taxon>
        <taxon>Solanoideae</taxon>
        <taxon>Datureae</taxon>
        <taxon>Datura</taxon>
    </lineage>
</organism>
<gene>
    <name evidence="1" type="ORF">HAX54_012881</name>
</gene>
<accession>A0ABS8RYE3</accession>
<evidence type="ECO:0000313" key="2">
    <source>
        <dbReference type="Proteomes" id="UP000823775"/>
    </source>
</evidence>
<protein>
    <submittedName>
        <fullName evidence="1">Uncharacterized protein</fullName>
    </submittedName>
</protein>
<evidence type="ECO:0000313" key="1">
    <source>
        <dbReference type="EMBL" id="MCD7451619.1"/>
    </source>
</evidence>
<sequence>MVNVKELEGELMNCPLDATGRQSGEDLGIYNPPDVCRFTLVSKSVQSAAESDSAWGNFLPSDYQSIISASTLPSPIFFQRRISLFIRAVIPLIDGGRKVQGILRLHGVIYHIIGNGLHYQSPGFQRYSDQICYVV</sequence>
<dbReference type="Proteomes" id="UP000823775">
    <property type="component" value="Unassembled WGS sequence"/>
</dbReference>
<keyword evidence="2" id="KW-1185">Reference proteome</keyword>
<comment type="caution">
    <text evidence="1">The sequence shown here is derived from an EMBL/GenBank/DDBJ whole genome shotgun (WGS) entry which is preliminary data.</text>
</comment>